<keyword evidence="15" id="KW-1185">Reference proteome</keyword>
<dbReference type="Gene3D" id="3.55.40.10">
    <property type="entry name" value="minor pseudopilin epsh domain"/>
    <property type="match status" value="1"/>
</dbReference>
<organism evidence="13 16">
    <name type="scientific">Yersinia aldovae</name>
    <dbReference type="NCBI Taxonomy" id="29483"/>
    <lineage>
        <taxon>Bacteria</taxon>
        <taxon>Pseudomonadati</taxon>
        <taxon>Pseudomonadota</taxon>
        <taxon>Gammaproteobacteria</taxon>
        <taxon>Enterobacterales</taxon>
        <taxon>Yersiniaceae</taxon>
        <taxon>Yersinia</taxon>
    </lineage>
</organism>
<evidence type="ECO:0000256" key="8">
    <source>
        <dbReference type="ARBA" id="ARBA00023136"/>
    </source>
</evidence>
<evidence type="ECO:0000256" key="11">
    <source>
        <dbReference type="SAM" id="MobiDB-lite"/>
    </source>
</evidence>
<gene>
    <name evidence="13" type="primary">yst1H</name>
    <name evidence="13" type="ORF">ERS137965_03932</name>
    <name evidence="14" type="ORF">ERS137966_04146</name>
</gene>
<dbReference type="NCBIfam" id="TIGR02532">
    <property type="entry name" value="IV_pilin_GFxxxE"/>
    <property type="match status" value="1"/>
</dbReference>
<dbReference type="GO" id="GO:0015627">
    <property type="term" value="C:type II protein secretion system complex"/>
    <property type="evidence" value="ECO:0007669"/>
    <property type="project" value="InterPro"/>
</dbReference>
<dbReference type="SUPFAM" id="SSF54523">
    <property type="entry name" value="Pili subunits"/>
    <property type="match status" value="1"/>
</dbReference>
<keyword evidence="8" id="KW-0472">Membrane</keyword>
<sequence length="191" mass="21369">MRSIKTKRGFTLLEIMLVLVLLGGMAKLVLATLPSSSEINQESEQLAVALQWAAQQAEQDGKVYGLSISHDKWQLMTLNNQPHSKGESYLWPHHYWHPLDDGKLKQQHPLPGGLTLELTLQDQPIPLSTILDDGLINEPKIIFFPGGERSLFELTLSEQDGQTRRITEQGVLPDTETSRSTTLSYNEPQGT</sequence>
<dbReference type="EMBL" id="CQEJ01000036">
    <property type="protein sequence ID" value="CNL78537.1"/>
    <property type="molecule type" value="Genomic_DNA"/>
</dbReference>
<dbReference type="RefSeq" id="WP_049596273.1">
    <property type="nucleotide sequence ID" value="NZ_CABHPY010000209.1"/>
</dbReference>
<keyword evidence="7" id="KW-1133">Transmembrane helix</keyword>
<keyword evidence="4" id="KW-0488">Methylation</keyword>
<comment type="similarity">
    <text evidence="9">Belongs to the GSP H family.</text>
</comment>
<dbReference type="PRINTS" id="PR00885">
    <property type="entry name" value="BCTERIALGSPH"/>
</dbReference>
<dbReference type="AlphaFoldDB" id="A0A0T9UWN8"/>
<comment type="subcellular location">
    <subcellularLocation>
        <location evidence="1">Cell inner membrane</location>
        <topology evidence="1">Single-pass membrane protein</topology>
    </subcellularLocation>
</comment>
<feature type="domain" description="General secretion pathway GspH" evidence="12">
    <location>
        <begin position="43"/>
        <end position="166"/>
    </location>
</feature>
<keyword evidence="6" id="KW-0812">Transmembrane</keyword>
<dbReference type="Pfam" id="PF12019">
    <property type="entry name" value="GspH"/>
    <property type="match status" value="1"/>
</dbReference>
<dbReference type="GO" id="GO:0005886">
    <property type="term" value="C:plasma membrane"/>
    <property type="evidence" value="ECO:0007669"/>
    <property type="project" value="UniProtKB-SubCell"/>
</dbReference>
<dbReference type="EMBL" id="CQEH01000035">
    <property type="protein sequence ID" value="CNL78987.1"/>
    <property type="molecule type" value="Genomic_DNA"/>
</dbReference>
<dbReference type="InterPro" id="IPR045584">
    <property type="entry name" value="Pilin-like"/>
</dbReference>
<evidence type="ECO:0000256" key="6">
    <source>
        <dbReference type="ARBA" id="ARBA00022692"/>
    </source>
</evidence>
<keyword evidence="5" id="KW-0997">Cell inner membrane</keyword>
<dbReference type="Pfam" id="PF07963">
    <property type="entry name" value="N_methyl"/>
    <property type="match status" value="1"/>
</dbReference>
<dbReference type="GO" id="GO:0015628">
    <property type="term" value="P:protein secretion by the type II secretion system"/>
    <property type="evidence" value="ECO:0007669"/>
    <property type="project" value="InterPro"/>
</dbReference>
<evidence type="ECO:0000256" key="3">
    <source>
        <dbReference type="ARBA" id="ARBA00022475"/>
    </source>
</evidence>
<evidence type="ECO:0000256" key="5">
    <source>
        <dbReference type="ARBA" id="ARBA00022519"/>
    </source>
</evidence>
<dbReference type="Proteomes" id="UP000041595">
    <property type="component" value="Unassembled WGS sequence"/>
</dbReference>
<protein>
    <recommendedName>
        <fullName evidence="2">Type II secretion system protein H</fullName>
    </recommendedName>
    <alternativeName>
        <fullName evidence="10">General secretion pathway protein H</fullName>
    </alternativeName>
</protein>
<dbReference type="OrthoDB" id="6076129at2"/>
<dbReference type="InterPro" id="IPR022346">
    <property type="entry name" value="T2SS_GspH"/>
</dbReference>
<dbReference type="NCBIfam" id="TIGR01708">
    <property type="entry name" value="typeII_sec_gspH"/>
    <property type="match status" value="1"/>
</dbReference>
<evidence type="ECO:0000256" key="10">
    <source>
        <dbReference type="ARBA" id="ARBA00030775"/>
    </source>
</evidence>
<dbReference type="InterPro" id="IPR012902">
    <property type="entry name" value="N_methyl_site"/>
</dbReference>
<evidence type="ECO:0000256" key="1">
    <source>
        <dbReference type="ARBA" id="ARBA00004377"/>
    </source>
</evidence>
<feature type="region of interest" description="Disordered" evidence="11">
    <location>
        <begin position="162"/>
        <end position="191"/>
    </location>
</feature>
<evidence type="ECO:0000256" key="4">
    <source>
        <dbReference type="ARBA" id="ARBA00022481"/>
    </source>
</evidence>
<proteinExistence type="inferred from homology"/>
<keyword evidence="3" id="KW-1003">Cell membrane</keyword>
<evidence type="ECO:0000256" key="2">
    <source>
        <dbReference type="ARBA" id="ARBA00021549"/>
    </source>
</evidence>
<dbReference type="InterPro" id="IPR002416">
    <property type="entry name" value="T2SS_protein-GspH"/>
</dbReference>
<feature type="compositionally biased region" description="Polar residues" evidence="11">
    <location>
        <begin position="178"/>
        <end position="191"/>
    </location>
</feature>
<accession>A0A0T9UWN8</accession>
<dbReference type="InterPro" id="IPR049875">
    <property type="entry name" value="TypeII_GspH"/>
</dbReference>
<evidence type="ECO:0000313" key="16">
    <source>
        <dbReference type="Proteomes" id="UP000041595"/>
    </source>
</evidence>
<name>A0A0T9UWN8_YERAL</name>
<evidence type="ECO:0000256" key="9">
    <source>
        <dbReference type="ARBA" id="ARBA00025772"/>
    </source>
</evidence>
<evidence type="ECO:0000256" key="7">
    <source>
        <dbReference type="ARBA" id="ARBA00022989"/>
    </source>
</evidence>
<evidence type="ECO:0000313" key="13">
    <source>
        <dbReference type="EMBL" id="CNL78537.1"/>
    </source>
</evidence>
<evidence type="ECO:0000313" key="15">
    <source>
        <dbReference type="Proteomes" id="UP000038647"/>
    </source>
</evidence>
<reference evidence="14 15" key="1">
    <citation type="submission" date="2015-03" db="EMBL/GenBank/DDBJ databases">
        <authorList>
            <consortium name="Pathogen Informatics"/>
            <person name="Murphy D."/>
        </authorList>
    </citation>
    <scope>NUCLEOTIDE SEQUENCE [LARGE SCALE GENOMIC DNA]</scope>
    <source>
        <strain evidence="14 15">IP08791</strain>
    </source>
</reference>
<evidence type="ECO:0000313" key="14">
    <source>
        <dbReference type="EMBL" id="CNL78987.1"/>
    </source>
</evidence>
<evidence type="ECO:0000259" key="12">
    <source>
        <dbReference type="Pfam" id="PF12019"/>
    </source>
</evidence>
<dbReference type="Proteomes" id="UP000038647">
    <property type="component" value="Unassembled WGS sequence"/>
</dbReference>
<reference evidence="13 16" key="2">
    <citation type="submission" date="2015-03" db="EMBL/GenBank/DDBJ databases">
        <authorList>
            <person name="Murphy D."/>
        </authorList>
    </citation>
    <scope>NUCLEOTIDE SEQUENCE [LARGE SCALE GENOMIC DNA]</scope>
    <source>
        <strain evidence="13 16">IP06005</strain>
    </source>
</reference>